<dbReference type="Gene3D" id="3.40.50.970">
    <property type="match status" value="2"/>
</dbReference>
<evidence type="ECO:0000259" key="6">
    <source>
        <dbReference type="Pfam" id="PF02776"/>
    </source>
</evidence>
<dbReference type="InterPro" id="IPR011766">
    <property type="entry name" value="TPP_enzyme_TPP-bd"/>
</dbReference>
<evidence type="ECO:0000313" key="7">
    <source>
        <dbReference type="EMBL" id="NSX54004.1"/>
    </source>
</evidence>
<name>A0ABX2IM99_9RHOB</name>
<sequence>MTGAELFVKCLQAAGIEVIYGIPGEENTDLMLAIDQSDIRFVLVRHEQAAAFMASVYGRMTGKPAGCLATLGPGATNLVTGVADATLDFVPLVAISAQGEVGRMQMSESHQVIDLDALFKPITKMSQTILNTQSIPGTVAEAVRVACAERPGAVHLSLPVDVAGTDVDASPITVTFPKMGLPDPKAVLAAAQLLRGSSQPIVVAGAGVVRAQAHDQLQYFAESLKLPVATSFMGKGLLPADHELNIFSLGQPYEDHIDTALGSADLIIAIGFDPIEYSPSKLTNGGRVPVLHLAETPAAIDVGWAISCDVTGSLSATLKGLVAALSGHQWDLWSEVADVQNRMRSDRATCLTASDADVMRAEDVLAVVEQQLETDDWIISGVGTHKLKVARNLAPKRAGQVIIANGLAGMGLALPGVIAAADLQDTGHVMAICGDGDFMMNVQDMETAARLDLPVTVMVWEDKGYGLIKAKQEADADTHTELSFENPDWGYLAKAFGWQHIPVDQFSQLEGILKDAKAATGPVLITLAIDYGNDLQPPSVDAEKPAA</sequence>
<dbReference type="SUPFAM" id="SSF52467">
    <property type="entry name" value="DHS-like NAD/FAD-binding domain"/>
    <property type="match status" value="1"/>
</dbReference>
<evidence type="ECO:0000256" key="1">
    <source>
        <dbReference type="ARBA" id="ARBA00007812"/>
    </source>
</evidence>
<evidence type="ECO:0000256" key="2">
    <source>
        <dbReference type="ARBA" id="ARBA00023052"/>
    </source>
</evidence>
<dbReference type="SUPFAM" id="SSF52518">
    <property type="entry name" value="Thiamin diphosphate-binding fold (THDP-binding)"/>
    <property type="match status" value="2"/>
</dbReference>
<dbReference type="InterPro" id="IPR012000">
    <property type="entry name" value="Thiamin_PyroP_enz_cen_dom"/>
</dbReference>
<evidence type="ECO:0000259" key="4">
    <source>
        <dbReference type="Pfam" id="PF00205"/>
    </source>
</evidence>
<dbReference type="InterPro" id="IPR012001">
    <property type="entry name" value="Thiamin_PyroP_enz_TPP-bd_dom"/>
</dbReference>
<comment type="caution">
    <text evidence="7">The sequence shown here is derived from an EMBL/GenBank/DDBJ whole genome shotgun (WGS) entry which is preliminary data.</text>
</comment>
<evidence type="ECO:0000256" key="3">
    <source>
        <dbReference type="RuleBase" id="RU362132"/>
    </source>
</evidence>
<dbReference type="RefSeq" id="WP_174135588.1">
    <property type="nucleotide sequence ID" value="NZ_JABUFE010000002.1"/>
</dbReference>
<dbReference type="PANTHER" id="PTHR18968">
    <property type="entry name" value="THIAMINE PYROPHOSPHATE ENZYMES"/>
    <property type="match status" value="1"/>
</dbReference>
<dbReference type="Proteomes" id="UP000777935">
    <property type="component" value="Unassembled WGS sequence"/>
</dbReference>
<dbReference type="Pfam" id="PF02775">
    <property type="entry name" value="TPP_enzyme_C"/>
    <property type="match status" value="1"/>
</dbReference>
<keyword evidence="8" id="KW-1185">Reference proteome</keyword>
<accession>A0ABX2IM99</accession>
<evidence type="ECO:0000259" key="5">
    <source>
        <dbReference type="Pfam" id="PF02775"/>
    </source>
</evidence>
<keyword evidence="2 3" id="KW-0786">Thiamine pyrophosphate</keyword>
<feature type="domain" description="Thiamine pyrophosphate enzyme TPP-binding" evidence="5">
    <location>
        <begin position="381"/>
        <end position="525"/>
    </location>
</feature>
<gene>
    <name evidence="7" type="ORF">HRQ87_04225</name>
</gene>
<proteinExistence type="inferred from homology"/>
<reference evidence="7 8" key="1">
    <citation type="submission" date="2020-06" db="EMBL/GenBank/DDBJ databases">
        <title>Sulfitobacter algicola sp. nov., isolated from green algae.</title>
        <authorList>
            <person name="Wang C."/>
        </authorList>
    </citation>
    <scope>NUCLEOTIDE SEQUENCE [LARGE SCALE GENOMIC DNA]</scope>
    <source>
        <strain evidence="7 8">1151</strain>
    </source>
</reference>
<feature type="domain" description="Thiamine pyrophosphate enzyme N-terminal TPP-binding" evidence="6">
    <location>
        <begin position="1"/>
        <end position="114"/>
    </location>
</feature>
<dbReference type="InterPro" id="IPR045229">
    <property type="entry name" value="TPP_enz"/>
</dbReference>
<dbReference type="InterPro" id="IPR029035">
    <property type="entry name" value="DHS-like_NAD/FAD-binding_dom"/>
</dbReference>
<protein>
    <submittedName>
        <fullName evidence="7">Acetolactate synthase large subunit</fullName>
    </submittedName>
</protein>
<evidence type="ECO:0000313" key="8">
    <source>
        <dbReference type="Proteomes" id="UP000777935"/>
    </source>
</evidence>
<dbReference type="NCBIfam" id="NF006187">
    <property type="entry name" value="PRK08322.1"/>
    <property type="match status" value="1"/>
</dbReference>
<organism evidence="7 8">
    <name type="scientific">Parasulfitobacter algicola</name>
    <dbReference type="NCBI Taxonomy" id="2614809"/>
    <lineage>
        <taxon>Bacteria</taxon>
        <taxon>Pseudomonadati</taxon>
        <taxon>Pseudomonadota</taxon>
        <taxon>Alphaproteobacteria</taxon>
        <taxon>Rhodobacterales</taxon>
        <taxon>Roseobacteraceae</taxon>
        <taxon>Parasulfitobacter</taxon>
    </lineage>
</organism>
<dbReference type="PANTHER" id="PTHR18968:SF129">
    <property type="entry name" value="ACETOLACTATE SYNTHASE"/>
    <property type="match status" value="1"/>
</dbReference>
<dbReference type="InterPro" id="IPR029061">
    <property type="entry name" value="THDP-binding"/>
</dbReference>
<dbReference type="Gene3D" id="3.40.50.1220">
    <property type="entry name" value="TPP-binding domain"/>
    <property type="match status" value="1"/>
</dbReference>
<comment type="similarity">
    <text evidence="1 3">Belongs to the TPP enzyme family.</text>
</comment>
<feature type="domain" description="Thiamine pyrophosphate enzyme central" evidence="4">
    <location>
        <begin position="189"/>
        <end position="320"/>
    </location>
</feature>
<dbReference type="CDD" id="cd07035">
    <property type="entry name" value="TPP_PYR_POX_like"/>
    <property type="match status" value="1"/>
</dbReference>
<dbReference type="Pfam" id="PF02776">
    <property type="entry name" value="TPP_enzyme_N"/>
    <property type="match status" value="1"/>
</dbReference>
<dbReference type="Pfam" id="PF00205">
    <property type="entry name" value="TPP_enzyme_M"/>
    <property type="match status" value="1"/>
</dbReference>
<dbReference type="EMBL" id="JABUFE010000002">
    <property type="protein sequence ID" value="NSX54004.1"/>
    <property type="molecule type" value="Genomic_DNA"/>
</dbReference>